<evidence type="ECO:0000313" key="1">
    <source>
        <dbReference type="EMBL" id="MDV7023882.1"/>
    </source>
</evidence>
<protein>
    <recommendedName>
        <fullName evidence="3">DUF3969 family protein</fullName>
    </recommendedName>
</protein>
<organism evidence="1 2">
    <name type="scientific">Atlantibacter subterraneus</name>
    <dbReference type="NCBI Taxonomy" id="255519"/>
    <lineage>
        <taxon>Bacteria</taxon>
        <taxon>Pseudomonadati</taxon>
        <taxon>Pseudomonadota</taxon>
        <taxon>Gammaproteobacteria</taxon>
        <taxon>Enterobacterales</taxon>
        <taxon>Enterobacteriaceae</taxon>
        <taxon>Atlantibacter</taxon>
    </lineage>
</organism>
<accession>A0ABU4E5R3</accession>
<keyword evidence="2" id="KW-1185">Reference proteome</keyword>
<evidence type="ECO:0000313" key="2">
    <source>
        <dbReference type="Proteomes" id="UP001187066"/>
    </source>
</evidence>
<dbReference type="EMBL" id="JAWLOF010000009">
    <property type="protein sequence ID" value="MDV7023882.1"/>
    <property type="molecule type" value="Genomic_DNA"/>
</dbReference>
<reference evidence="1 2" key="1">
    <citation type="submission" date="2023-10" db="EMBL/GenBank/DDBJ databases">
        <authorList>
            <person name="Dale J."/>
        </authorList>
    </citation>
    <scope>NUCLEOTIDE SEQUENCE [LARGE SCALE GENOMIC DNA]</scope>
    <source>
        <strain evidence="1 2">2023EL-00970</strain>
    </source>
</reference>
<name>A0ABU4E5R3_9ENTR</name>
<proteinExistence type="predicted"/>
<comment type="caution">
    <text evidence="1">The sequence shown here is derived from an EMBL/GenBank/DDBJ whole genome shotgun (WGS) entry which is preliminary data.</text>
</comment>
<sequence length="91" mass="10051">MMEGEKISKSNVGHMPELTDFAMVYSAAGKIIVLDLEMKDSLTGYIEDPQLFPDIHLSIRADMARDLAYALLKCADNIDAGLTHPTIKLVQ</sequence>
<dbReference type="RefSeq" id="WP_317678639.1">
    <property type="nucleotide sequence ID" value="NZ_JAWLOF010000009.1"/>
</dbReference>
<gene>
    <name evidence="1" type="ORF">R4P48_14490</name>
</gene>
<evidence type="ECO:0008006" key="3">
    <source>
        <dbReference type="Google" id="ProtNLM"/>
    </source>
</evidence>
<dbReference type="Proteomes" id="UP001187066">
    <property type="component" value="Unassembled WGS sequence"/>
</dbReference>